<feature type="transmembrane region" description="Helical" evidence="1">
    <location>
        <begin position="41"/>
        <end position="59"/>
    </location>
</feature>
<proteinExistence type="predicted"/>
<feature type="transmembrane region" description="Helical" evidence="1">
    <location>
        <begin position="6"/>
        <end position="29"/>
    </location>
</feature>
<protein>
    <submittedName>
        <fullName evidence="2">Uncharacterized protein</fullName>
    </submittedName>
</protein>
<dbReference type="RefSeq" id="WP_024109251.1">
    <property type="nucleotide sequence ID" value="NZ_CP031560.1"/>
</dbReference>
<dbReference type="EMBL" id="QESZ01000034">
    <property type="protein sequence ID" value="PWD69650.1"/>
    <property type="molecule type" value="Genomic_DNA"/>
</dbReference>
<evidence type="ECO:0000313" key="5">
    <source>
        <dbReference type="Proteomes" id="UP000266633"/>
    </source>
</evidence>
<organism evidence="2 4">
    <name type="scientific">Dickeya dianthicola</name>
    <dbReference type="NCBI Taxonomy" id="204039"/>
    <lineage>
        <taxon>Bacteria</taxon>
        <taxon>Pseudomonadati</taxon>
        <taxon>Pseudomonadota</taxon>
        <taxon>Gammaproteobacteria</taxon>
        <taxon>Enterobacterales</taxon>
        <taxon>Pectobacteriaceae</taxon>
        <taxon>Dickeya</taxon>
    </lineage>
</organism>
<evidence type="ECO:0000313" key="3">
    <source>
        <dbReference type="EMBL" id="RJL70291.1"/>
    </source>
</evidence>
<evidence type="ECO:0000313" key="4">
    <source>
        <dbReference type="Proteomes" id="UP000245055"/>
    </source>
</evidence>
<evidence type="ECO:0000313" key="2">
    <source>
        <dbReference type="EMBL" id="PWD69650.1"/>
    </source>
</evidence>
<dbReference type="GeneID" id="49323810"/>
<reference evidence="2 4" key="1">
    <citation type="submission" date="2018-05" db="EMBL/GenBank/DDBJ databases">
        <title>Genomic diversity of pathogens causing Blackleg of Potato in Pakistan.</title>
        <authorList>
            <person name="Sarfraz S."/>
            <person name="Riaz K."/>
            <person name="Oulghazi S."/>
            <person name="Cigna J."/>
            <person name="Sahi S.T."/>
            <person name="Khan S.H."/>
            <person name="Hameed A."/>
            <person name="Faure D."/>
        </authorList>
    </citation>
    <scope>NUCLEOTIDE SEQUENCE [LARGE SCALE GENOMIC DNA]</scope>
    <source>
        <strain evidence="2 4">SS70</strain>
    </source>
</reference>
<keyword evidence="1" id="KW-0472">Membrane</keyword>
<keyword evidence="1" id="KW-1133">Transmembrane helix</keyword>
<keyword evidence="1" id="KW-0812">Transmembrane</keyword>
<reference evidence="3 5" key="2">
    <citation type="submission" date="2018-09" db="EMBL/GenBank/DDBJ databases">
        <title>Phylogenetic diversity of Pectobacterium and Dickeya strains causing blackleg disease of potato in Morocco.</title>
        <authorList>
            <person name="Oulghazi S."/>
            <person name="Moumni M."/>
            <person name="Faure D."/>
        </authorList>
    </citation>
    <scope>NUCLEOTIDE SEQUENCE [LARGE SCALE GENOMIC DNA]</scope>
    <source>
        <strain evidence="3 5">S4.16.03.LID</strain>
    </source>
</reference>
<dbReference type="Proteomes" id="UP000245055">
    <property type="component" value="Unassembled WGS sequence"/>
</dbReference>
<evidence type="ECO:0000256" key="1">
    <source>
        <dbReference type="SAM" id="Phobius"/>
    </source>
</evidence>
<accession>A0AAP2GFX5</accession>
<gene>
    <name evidence="3" type="ORF">D5077_14210</name>
    <name evidence="2" type="ORF">DF213_19785</name>
</gene>
<comment type="caution">
    <text evidence="2">The sequence shown here is derived from an EMBL/GenBank/DDBJ whole genome shotgun (WGS) entry which is preliminary data.</text>
</comment>
<dbReference type="Proteomes" id="UP000266633">
    <property type="component" value="Unassembled WGS sequence"/>
</dbReference>
<dbReference type="EMBL" id="QZDO01000048">
    <property type="protein sequence ID" value="RJL70291.1"/>
    <property type="molecule type" value="Genomic_DNA"/>
</dbReference>
<name>A0AAP2GFX5_9GAMM</name>
<sequence>MSYEYLNVILSIVLFLIISGLTSTLLLCASYTQGIIKSARLILSEWAGYLLAVTAWGYYLSIWHGTAV</sequence>
<keyword evidence="5" id="KW-1185">Reference proteome</keyword>
<dbReference type="AlphaFoldDB" id="A0AAP2GFX5"/>